<feature type="region of interest" description="Disordered" evidence="1">
    <location>
        <begin position="1"/>
        <end position="28"/>
    </location>
</feature>
<accession>A0A8T0PSV0</accession>
<dbReference type="EMBL" id="CM029051">
    <property type="protein sequence ID" value="KAG2563579.1"/>
    <property type="molecule type" value="Genomic_DNA"/>
</dbReference>
<proteinExistence type="predicted"/>
<name>A0A8T0PSV0_PANVG</name>
<evidence type="ECO:0000256" key="1">
    <source>
        <dbReference type="SAM" id="MobiDB-lite"/>
    </source>
</evidence>
<dbReference type="Proteomes" id="UP000823388">
    <property type="component" value="Chromosome 8K"/>
</dbReference>
<evidence type="ECO:0000313" key="3">
    <source>
        <dbReference type="Proteomes" id="UP000823388"/>
    </source>
</evidence>
<feature type="compositionally biased region" description="Polar residues" evidence="1">
    <location>
        <begin position="1"/>
        <end position="12"/>
    </location>
</feature>
<evidence type="ECO:0000313" key="2">
    <source>
        <dbReference type="EMBL" id="KAG2563579.1"/>
    </source>
</evidence>
<comment type="caution">
    <text evidence="2">The sequence shown here is derived from an EMBL/GenBank/DDBJ whole genome shotgun (WGS) entry which is preliminary data.</text>
</comment>
<organism evidence="2 3">
    <name type="scientific">Panicum virgatum</name>
    <name type="common">Blackwell switchgrass</name>
    <dbReference type="NCBI Taxonomy" id="38727"/>
    <lineage>
        <taxon>Eukaryota</taxon>
        <taxon>Viridiplantae</taxon>
        <taxon>Streptophyta</taxon>
        <taxon>Embryophyta</taxon>
        <taxon>Tracheophyta</taxon>
        <taxon>Spermatophyta</taxon>
        <taxon>Magnoliopsida</taxon>
        <taxon>Liliopsida</taxon>
        <taxon>Poales</taxon>
        <taxon>Poaceae</taxon>
        <taxon>PACMAD clade</taxon>
        <taxon>Panicoideae</taxon>
        <taxon>Panicodae</taxon>
        <taxon>Paniceae</taxon>
        <taxon>Panicinae</taxon>
        <taxon>Panicum</taxon>
        <taxon>Panicum sect. Hiantes</taxon>
    </lineage>
</organism>
<keyword evidence="3" id="KW-1185">Reference proteome</keyword>
<sequence>MVNQDNSDTGRSWSDVWGSPPRDQNNGCTNLTSELVFFIRKLIGMYVLAIGSINRLQERKHAIACPRTLAPQCRPRV</sequence>
<dbReference type="AlphaFoldDB" id="A0A8T0PSV0"/>
<gene>
    <name evidence="2" type="ORF">PVAP13_8KG327012</name>
</gene>
<reference evidence="2" key="1">
    <citation type="submission" date="2020-05" db="EMBL/GenBank/DDBJ databases">
        <title>WGS assembly of Panicum virgatum.</title>
        <authorList>
            <person name="Lovell J.T."/>
            <person name="Jenkins J."/>
            <person name="Shu S."/>
            <person name="Juenger T.E."/>
            <person name="Schmutz J."/>
        </authorList>
    </citation>
    <scope>NUCLEOTIDE SEQUENCE</scope>
    <source>
        <strain evidence="2">AP13</strain>
    </source>
</reference>
<protein>
    <submittedName>
        <fullName evidence="2">Uncharacterized protein</fullName>
    </submittedName>
</protein>